<dbReference type="AlphaFoldDB" id="A0A1H4CGJ1"/>
<feature type="transmembrane region" description="Helical" evidence="1">
    <location>
        <begin position="104"/>
        <end position="123"/>
    </location>
</feature>
<dbReference type="RefSeq" id="WP_074761334.1">
    <property type="nucleotide sequence ID" value="NZ_FNRF01000003.1"/>
</dbReference>
<dbReference type="Proteomes" id="UP000182257">
    <property type="component" value="Unassembled WGS sequence"/>
</dbReference>
<sequence length="132" mass="14927">MRELNKLQTAIFLFGGILMAVGAGTTLLGWGSAPYIFAIGALGFSSMQMQQRYEGQNFTIRRLRRMMLLSDVLFLVAALLMFASKGNFLGLSYITYIEYVYNKWVIVLLIAALLQLYSMHRIGSELEKEAKK</sequence>
<organism evidence="2 3">
    <name type="scientific">Xylanibacter ruminicola</name>
    <name type="common">Prevotella ruminicola</name>
    <dbReference type="NCBI Taxonomy" id="839"/>
    <lineage>
        <taxon>Bacteria</taxon>
        <taxon>Pseudomonadati</taxon>
        <taxon>Bacteroidota</taxon>
        <taxon>Bacteroidia</taxon>
        <taxon>Bacteroidales</taxon>
        <taxon>Prevotellaceae</taxon>
        <taxon>Xylanibacter</taxon>
    </lineage>
</organism>
<protein>
    <submittedName>
        <fullName evidence="2">Uncharacterized protein</fullName>
    </submittedName>
</protein>
<accession>A0A1H4CGJ1</accession>
<evidence type="ECO:0000256" key="1">
    <source>
        <dbReference type="SAM" id="Phobius"/>
    </source>
</evidence>
<feature type="transmembrane region" description="Helical" evidence="1">
    <location>
        <begin position="66"/>
        <end position="84"/>
    </location>
</feature>
<gene>
    <name evidence="2" type="ORF">SAMN05216462_1955</name>
</gene>
<keyword evidence="1" id="KW-0812">Transmembrane</keyword>
<feature type="transmembrane region" description="Helical" evidence="1">
    <location>
        <begin position="12"/>
        <end position="45"/>
    </location>
</feature>
<dbReference type="OrthoDB" id="1079630at2"/>
<dbReference type="EMBL" id="FNRF01000003">
    <property type="protein sequence ID" value="SEA59535.1"/>
    <property type="molecule type" value="Genomic_DNA"/>
</dbReference>
<reference evidence="2 3" key="1">
    <citation type="submission" date="2016-10" db="EMBL/GenBank/DDBJ databases">
        <authorList>
            <person name="de Groot N.N."/>
        </authorList>
    </citation>
    <scope>NUCLEOTIDE SEQUENCE [LARGE SCALE GENOMIC DNA]</scope>
    <source>
        <strain evidence="2 3">D31d</strain>
    </source>
</reference>
<name>A0A1H4CGJ1_XYLRU</name>
<evidence type="ECO:0000313" key="3">
    <source>
        <dbReference type="Proteomes" id="UP000182257"/>
    </source>
</evidence>
<keyword evidence="1" id="KW-0472">Membrane</keyword>
<proteinExistence type="predicted"/>
<evidence type="ECO:0000313" key="2">
    <source>
        <dbReference type="EMBL" id="SEA59535.1"/>
    </source>
</evidence>
<keyword evidence="1" id="KW-1133">Transmembrane helix</keyword>